<keyword evidence="3" id="KW-0238">DNA-binding</keyword>
<dbReference type="InterPro" id="IPR041657">
    <property type="entry name" value="HTH_17"/>
</dbReference>
<dbReference type="Pfam" id="PF12728">
    <property type="entry name" value="HTH_17"/>
    <property type="match status" value="1"/>
</dbReference>
<sequence>MEPLFTPATLALRWECSERHVRNLVNDGKLPFFRLGGKLVRIKSSDVERFECQNGGSQSFGENSPSPLKETESVAVSHSAPMMRAKLTSLRQPSTRN</sequence>
<comment type="caution">
    <text evidence="3">The sequence shown here is derived from an EMBL/GenBank/DDBJ whole genome shotgun (WGS) entry which is preliminary data.</text>
</comment>
<dbReference type="NCBIfam" id="TIGR01764">
    <property type="entry name" value="excise"/>
    <property type="match status" value="1"/>
</dbReference>
<organism evidence="3 4">
    <name type="scientific">Agrobacterium vitis</name>
    <name type="common">Rhizobium vitis</name>
    <dbReference type="NCBI Taxonomy" id="373"/>
    <lineage>
        <taxon>Bacteria</taxon>
        <taxon>Pseudomonadati</taxon>
        <taxon>Pseudomonadota</taxon>
        <taxon>Alphaproteobacteria</taxon>
        <taxon>Hyphomicrobiales</taxon>
        <taxon>Rhizobiaceae</taxon>
        <taxon>Rhizobium/Agrobacterium group</taxon>
        <taxon>Agrobacterium</taxon>
    </lineage>
</organism>
<evidence type="ECO:0000259" key="2">
    <source>
        <dbReference type="Pfam" id="PF12728"/>
    </source>
</evidence>
<evidence type="ECO:0000313" key="3">
    <source>
        <dbReference type="EMBL" id="KAA3518873.1"/>
    </source>
</evidence>
<protein>
    <submittedName>
        <fullName evidence="3">DNA-binding protein</fullName>
    </submittedName>
</protein>
<name>A0A7J4WXR8_AGRVI</name>
<dbReference type="Proteomes" id="UP000436911">
    <property type="component" value="Unassembled WGS sequence"/>
</dbReference>
<feature type="compositionally biased region" description="Polar residues" evidence="1">
    <location>
        <begin position="54"/>
        <end position="66"/>
    </location>
</feature>
<accession>A0A7J4WXR8</accession>
<feature type="region of interest" description="Disordered" evidence="1">
    <location>
        <begin position="53"/>
        <end position="97"/>
    </location>
</feature>
<dbReference type="InterPro" id="IPR009061">
    <property type="entry name" value="DNA-bd_dom_put_sf"/>
</dbReference>
<feature type="domain" description="Helix-turn-helix" evidence="2">
    <location>
        <begin position="5"/>
        <end position="50"/>
    </location>
</feature>
<dbReference type="GO" id="GO:0003677">
    <property type="term" value="F:DNA binding"/>
    <property type="evidence" value="ECO:0007669"/>
    <property type="project" value="UniProtKB-KW"/>
</dbReference>
<dbReference type="AlphaFoldDB" id="A0A7J4WXR8"/>
<evidence type="ECO:0000313" key="4">
    <source>
        <dbReference type="Proteomes" id="UP000436911"/>
    </source>
</evidence>
<reference evidence="3 4" key="1">
    <citation type="submission" date="2018-08" db="EMBL/GenBank/DDBJ databases">
        <title>Genome sequencing of Agrobacterium vitis strain ICMP 10754.</title>
        <authorList>
            <person name="Visnovsky S.B."/>
            <person name="Pitman A.R."/>
        </authorList>
    </citation>
    <scope>NUCLEOTIDE SEQUENCE [LARGE SCALE GENOMIC DNA]</scope>
    <source>
        <strain evidence="3 4">ICMP 10754</strain>
    </source>
</reference>
<gene>
    <name evidence="3" type="ORF">DXT89_26755</name>
</gene>
<dbReference type="SUPFAM" id="SSF46955">
    <property type="entry name" value="Putative DNA-binding domain"/>
    <property type="match status" value="1"/>
</dbReference>
<dbReference type="InterPro" id="IPR010093">
    <property type="entry name" value="SinI_DNA-bd"/>
</dbReference>
<dbReference type="EMBL" id="QUSG01000044">
    <property type="protein sequence ID" value="KAA3518873.1"/>
    <property type="molecule type" value="Genomic_DNA"/>
</dbReference>
<evidence type="ECO:0000256" key="1">
    <source>
        <dbReference type="SAM" id="MobiDB-lite"/>
    </source>
</evidence>
<proteinExistence type="predicted"/>
<dbReference type="RefSeq" id="WP_149916902.1">
    <property type="nucleotide sequence ID" value="NZ_QUSG01000044.1"/>
</dbReference>